<feature type="binding site" evidence="2">
    <location>
        <position position="58"/>
    </location>
    <ligand>
        <name>substrate</name>
    </ligand>
</feature>
<dbReference type="InterPro" id="IPR013078">
    <property type="entry name" value="His_Pase_superF_clade-1"/>
</dbReference>
<protein>
    <submittedName>
        <fullName evidence="3">Histidine phosphatase family protein</fullName>
    </submittedName>
</protein>
<evidence type="ECO:0000256" key="1">
    <source>
        <dbReference type="PIRSR" id="PIRSR613078-1"/>
    </source>
</evidence>
<dbReference type="AlphaFoldDB" id="A0A6I2MHJ6"/>
<dbReference type="InterPro" id="IPR001345">
    <property type="entry name" value="PG/BPGM_mutase_AS"/>
</dbReference>
<feature type="binding site" evidence="2">
    <location>
        <begin position="82"/>
        <end position="85"/>
    </location>
    <ligand>
        <name>substrate</name>
    </ligand>
</feature>
<dbReference type="Proteomes" id="UP000441585">
    <property type="component" value="Unassembled WGS sequence"/>
</dbReference>
<dbReference type="CDD" id="cd07067">
    <property type="entry name" value="HP_PGM_like"/>
    <property type="match status" value="1"/>
</dbReference>
<sequence>MTNVCLVRHGETEWNRLGKLQGRTDIPLNLQGKLQAQECRKYLRDFEYEIVISSPLKRALETAQIINEGEKSQVLVMKEFIERDYGDAEGMTIEERQLAFPDKNYPNQESREFLNERITNGLTKINQDYSDSNIVLVAPGAVINAILAHISDGEIGSGKTKLINACVSSIEFIEEKWRVNHYNQITHLSKYSEKGNL</sequence>
<evidence type="ECO:0000313" key="3">
    <source>
        <dbReference type="EMBL" id="MRX56602.1"/>
    </source>
</evidence>
<dbReference type="PROSITE" id="PS00175">
    <property type="entry name" value="PG_MUTASE"/>
    <property type="match status" value="1"/>
</dbReference>
<feature type="active site" description="Tele-phosphohistidine intermediate" evidence="1">
    <location>
        <position position="9"/>
    </location>
</feature>
<dbReference type="SUPFAM" id="SSF53254">
    <property type="entry name" value="Phosphoglycerate mutase-like"/>
    <property type="match status" value="1"/>
</dbReference>
<proteinExistence type="predicted"/>
<gene>
    <name evidence="3" type="ORF">GJU41_21885</name>
</gene>
<feature type="binding site" evidence="2">
    <location>
        <begin position="8"/>
        <end position="15"/>
    </location>
    <ligand>
        <name>substrate</name>
    </ligand>
</feature>
<dbReference type="RefSeq" id="WP_154319579.1">
    <property type="nucleotide sequence ID" value="NZ_CAJGAA010000012.1"/>
</dbReference>
<comment type="caution">
    <text evidence="3">The sequence shown here is derived from an EMBL/GenBank/DDBJ whole genome shotgun (WGS) entry which is preliminary data.</text>
</comment>
<organism evidence="3 4">
    <name type="scientific">Metabacillus idriensis</name>
    <dbReference type="NCBI Taxonomy" id="324768"/>
    <lineage>
        <taxon>Bacteria</taxon>
        <taxon>Bacillati</taxon>
        <taxon>Bacillota</taxon>
        <taxon>Bacilli</taxon>
        <taxon>Bacillales</taxon>
        <taxon>Bacillaceae</taxon>
        <taxon>Metabacillus</taxon>
    </lineage>
</organism>
<feature type="active site" description="Proton donor/acceptor" evidence="1">
    <location>
        <position position="82"/>
    </location>
</feature>
<dbReference type="Pfam" id="PF00300">
    <property type="entry name" value="His_Phos_1"/>
    <property type="match status" value="1"/>
</dbReference>
<evidence type="ECO:0000313" key="4">
    <source>
        <dbReference type="Proteomes" id="UP000441585"/>
    </source>
</evidence>
<evidence type="ECO:0000256" key="2">
    <source>
        <dbReference type="PIRSR" id="PIRSR613078-2"/>
    </source>
</evidence>
<dbReference type="SMART" id="SM00855">
    <property type="entry name" value="PGAM"/>
    <property type="match status" value="1"/>
</dbReference>
<dbReference type="EMBL" id="WKKF01000014">
    <property type="protein sequence ID" value="MRX56602.1"/>
    <property type="molecule type" value="Genomic_DNA"/>
</dbReference>
<keyword evidence="4" id="KW-1185">Reference proteome</keyword>
<reference evidence="3 4" key="1">
    <citation type="submission" date="2019-11" db="EMBL/GenBank/DDBJ databases">
        <title>Bacillus idriensis genome.</title>
        <authorList>
            <person name="Konopka E.N."/>
            <person name="Newman J.D."/>
        </authorList>
    </citation>
    <scope>NUCLEOTIDE SEQUENCE [LARGE SCALE GENOMIC DNA]</scope>
    <source>
        <strain evidence="3 4">DSM 19097</strain>
    </source>
</reference>
<dbReference type="GO" id="GO:0016791">
    <property type="term" value="F:phosphatase activity"/>
    <property type="evidence" value="ECO:0007669"/>
    <property type="project" value="TreeGrafter"/>
</dbReference>
<dbReference type="InterPro" id="IPR029033">
    <property type="entry name" value="His_PPase_superfam"/>
</dbReference>
<dbReference type="PANTHER" id="PTHR48100:SF59">
    <property type="entry name" value="ADENOSYLCOBALAMIN_ALPHA-RIBAZOLE PHOSPHATASE"/>
    <property type="match status" value="1"/>
</dbReference>
<name>A0A6I2MHJ6_9BACI</name>
<dbReference type="GO" id="GO:0005737">
    <property type="term" value="C:cytoplasm"/>
    <property type="evidence" value="ECO:0007669"/>
    <property type="project" value="TreeGrafter"/>
</dbReference>
<dbReference type="InterPro" id="IPR050275">
    <property type="entry name" value="PGM_Phosphatase"/>
</dbReference>
<dbReference type="Gene3D" id="3.40.50.1240">
    <property type="entry name" value="Phosphoglycerate mutase-like"/>
    <property type="match status" value="1"/>
</dbReference>
<accession>A0A6I2MHJ6</accession>
<dbReference type="PANTHER" id="PTHR48100">
    <property type="entry name" value="BROAD-SPECIFICITY PHOSPHATASE YOR283W-RELATED"/>
    <property type="match status" value="1"/>
</dbReference>